<evidence type="ECO:0000313" key="3">
    <source>
        <dbReference type="EMBL" id="KAF9408862.1"/>
    </source>
</evidence>
<dbReference type="PANTHER" id="PTHR34343:SF1">
    <property type="entry name" value="SEROLOGICALLY DEFINED COLON CANCER ANTIGEN 8"/>
    <property type="match status" value="1"/>
</dbReference>
<feature type="coiled-coil region" evidence="1">
    <location>
        <begin position="157"/>
        <end position="184"/>
    </location>
</feature>
<feature type="compositionally biased region" description="Basic and acidic residues" evidence="2">
    <location>
        <begin position="971"/>
        <end position="984"/>
    </location>
</feature>
<dbReference type="Proteomes" id="UP000648187">
    <property type="component" value="Unassembled WGS sequence"/>
</dbReference>
<protein>
    <submittedName>
        <fullName evidence="3">Uncharacterized protein</fullName>
    </submittedName>
</protein>
<dbReference type="InterPro" id="IPR031887">
    <property type="entry name" value="SDCCAG8"/>
</dbReference>
<dbReference type="GO" id="GO:0007098">
    <property type="term" value="P:centrosome cycle"/>
    <property type="evidence" value="ECO:0007669"/>
    <property type="project" value="InterPro"/>
</dbReference>
<dbReference type="PANTHER" id="PTHR34343">
    <property type="entry name" value="SEROLOGICALLY DEFINED COLON CANCER ANTIGEN 8"/>
    <property type="match status" value="1"/>
</dbReference>
<keyword evidence="4" id="KW-1185">Reference proteome</keyword>
<feature type="region of interest" description="Disordered" evidence="2">
    <location>
        <begin position="1"/>
        <end position="37"/>
    </location>
</feature>
<comment type="caution">
    <text evidence="3">The sequence shown here is derived from an EMBL/GenBank/DDBJ whole genome shotgun (WGS) entry which is preliminary data.</text>
</comment>
<dbReference type="GO" id="GO:0035148">
    <property type="term" value="P:tube formation"/>
    <property type="evidence" value="ECO:0007669"/>
    <property type="project" value="TreeGrafter"/>
</dbReference>
<feature type="region of interest" description="Disordered" evidence="2">
    <location>
        <begin position="215"/>
        <end position="248"/>
    </location>
</feature>
<feature type="region of interest" description="Disordered" evidence="2">
    <location>
        <begin position="1322"/>
        <end position="1347"/>
    </location>
</feature>
<gene>
    <name evidence="3" type="ORF">HW555_011577</name>
</gene>
<feature type="compositionally biased region" description="Basic and acidic residues" evidence="2">
    <location>
        <begin position="853"/>
        <end position="865"/>
    </location>
</feature>
<dbReference type="EMBL" id="JACKWZ010000356">
    <property type="protein sequence ID" value="KAF9408862.1"/>
    <property type="molecule type" value="Genomic_DNA"/>
</dbReference>
<feature type="region of interest" description="Disordered" evidence="2">
    <location>
        <begin position="998"/>
        <end position="1029"/>
    </location>
</feature>
<feature type="coiled-coil region" evidence="1">
    <location>
        <begin position="254"/>
        <end position="378"/>
    </location>
</feature>
<name>A0A835G7D0_SPOEX</name>
<evidence type="ECO:0000256" key="1">
    <source>
        <dbReference type="SAM" id="Coils"/>
    </source>
</evidence>
<dbReference type="Pfam" id="PF15964">
    <property type="entry name" value="CCCAP"/>
    <property type="match status" value="1"/>
</dbReference>
<dbReference type="GO" id="GO:0001764">
    <property type="term" value="P:neuron migration"/>
    <property type="evidence" value="ECO:0007669"/>
    <property type="project" value="TreeGrafter"/>
</dbReference>
<feature type="region of interest" description="Disordered" evidence="2">
    <location>
        <begin position="878"/>
        <end position="984"/>
    </location>
</feature>
<evidence type="ECO:0000256" key="2">
    <source>
        <dbReference type="SAM" id="MobiDB-lite"/>
    </source>
</evidence>
<feature type="compositionally biased region" description="Basic and acidic residues" evidence="2">
    <location>
        <begin position="1012"/>
        <end position="1029"/>
    </location>
</feature>
<dbReference type="GO" id="GO:0030010">
    <property type="term" value="P:establishment of cell polarity"/>
    <property type="evidence" value="ECO:0007669"/>
    <property type="project" value="TreeGrafter"/>
</dbReference>
<feature type="region of interest" description="Disordered" evidence="2">
    <location>
        <begin position="523"/>
        <end position="604"/>
    </location>
</feature>
<reference evidence="3" key="1">
    <citation type="submission" date="2020-08" db="EMBL/GenBank/DDBJ databases">
        <title>Spodoptera exigua strain:BAW_Kor-Di-RS1 Genome sequencing and assembly.</title>
        <authorList>
            <person name="Kim J."/>
            <person name="Nam H.Y."/>
            <person name="Kwon M."/>
            <person name="Choi J.H."/>
            <person name="Cho S.R."/>
            <person name="Kim G.-H."/>
        </authorList>
    </citation>
    <scope>NUCLEOTIDE SEQUENCE</scope>
    <source>
        <strain evidence="3">BAW_Kor-Di-RS1</strain>
        <tissue evidence="3">Whole-body</tissue>
    </source>
</reference>
<feature type="compositionally biased region" description="Basic residues" evidence="2">
    <location>
        <begin position="238"/>
        <end position="247"/>
    </location>
</feature>
<feature type="region of interest" description="Disordered" evidence="2">
    <location>
        <begin position="714"/>
        <end position="736"/>
    </location>
</feature>
<accession>A0A835G7D0</accession>
<evidence type="ECO:0000313" key="4">
    <source>
        <dbReference type="Proteomes" id="UP000648187"/>
    </source>
</evidence>
<feature type="compositionally biased region" description="Polar residues" evidence="2">
    <location>
        <begin position="1"/>
        <end position="11"/>
    </location>
</feature>
<dbReference type="GO" id="GO:0005813">
    <property type="term" value="C:centrosome"/>
    <property type="evidence" value="ECO:0007669"/>
    <property type="project" value="InterPro"/>
</dbReference>
<feature type="non-terminal residue" evidence="3">
    <location>
        <position position="1"/>
    </location>
</feature>
<organism evidence="3 4">
    <name type="scientific">Spodoptera exigua</name>
    <name type="common">Beet armyworm</name>
    <name type="synonym">Noctua fulgens</name>
    <dbReference type="NCBI Taxonomy" id="7107"/>
    <lineage>
        <taxon>Eukaryota</taxon>
        <taxon>Metazoa</taxon>
        <taxon>Ecdysozoa</taxon>
        <taxon>Arthropoda</taxon>
        <taxon>Hexapoda</taxon>
        <taxon>Insecta</taxon>
        <taxon>Pterygota</taxon>
        <taxon>Neoptera</taxon>
        <taxon>Endopterygota</taxon>
        <taxon>Lepidoptera</taxon>
        <taxon>Glossata</taxon>
        <taxon>Ditrysia</taxon>
        <taxon>Noctuoidea</taxon>
        <taxon>Noctuidae</taxon>
        <taxon>Amphipyrinae</taxon>
        <taxon>Spodoptera</taxon>
    </lineage>
</organism>
<feature type="compositionally biased region" description="Acidic residues" evidence="2">
    <location>
        <begin position="1329"/>
        <end position="1339"/>
    </location>
</feature>
<proteinExistence type="predicted"/>
<feature type="compositionally biased region" description="Basic and acidic residues" evidence="2">
    <location>
        <begin position="569"/>
        <end position="589"/>
    </location>
</feature>
<sequence length="1347" mass="154707">MGSTSYVTKPKSTGYRVKSGSSAGSDKEMSAKRPSKMNEYGLKRIPDYTELAYKEAVSKLRYFLSGNYAPSVRSYGGSASVKNLDESDGDLDKKYTSSYTLAEYKPRPRLTAKYATLYADSLNNYSPPHANTTSVPPTTASAGDVTGGTNPDVINFIQKQEEYIEQLERESQYCRDELNNLLGKVKEVISENEHLHEAQKNKLISRMFHSYNGSESDDLDELGDSTGLDSDNKTTPLKARRSAKARSTRLEGPNIVFESRIAELEAQLTQAKIDLKKVQEENNENKRKLASGLVDSTCLDGFKRQIDNLQRDKSSLESQISKLKLSLEQRDDDGRYKRGSDAVEHQLREERNNLESELRRLKDELSKERSKVRELAGEGARRVLAERSAAEQRYNAHFDDLQHDLAAQYDNVAKLQLDLERQRREENELKRELSMKNSAIDELKMELKNKISSLQADLAQAHAEKASLEEELASARLAIERQQRQAKHETNRLNSEIQSLRQRLDRADADLVHSRRENLRLSEQISNLEKEQTMKNLTPISPEKNKKEKELSTMLETMENKHGSAQCRGRSDEPIRTQRDRSSSRDRETRRSKRRSAKESVSSNNYAPIVVGPLTTNQDLTNIKGEKIYNLPLMIQQPFLREKKEPIKVDISVKLVPKPRKKEKKRRGAHVEEIVVQQADDNRGIKNSFSMEVSDGDIQVLNETVEIVEDNAKASEELDGKDSHSVEENAQVQEQNDIKTEETIATEGNNVEMAEIPQDTSNEENKVNQDEITDNLNTECELEKEAERTQLLCRNVELMRKLRNLWTSHKKYCTTITPLRSYTPLSGYPHSRSSYDLDRTYYTSTPNYRPRFRRADSLSESSRDDVARLTRNLSDLSIDKIDDSDDDPEKRQVNGLSRSMQSPRNTPSNFQAHPPHQTTADRNVPHPPSDSGRDYPGTESTGHTTHGSDARVSTVDRDDPYQTAGITKTYPEQEHHDQEIEERNVVEDIKSTETVYQKPEHFEEEEMSKVQTETKEQIKEEPVKPMEVEHTEVYEAPQYEYEQNYEQTPAAADAQFDNQFENYEQQPYVDQQYENYEQYPQEAVDPNAQYHQEYENYPTDGNYTDQNYDTTQYTEGVTEAAHDESKNVQDQSYDAQYAQEYQADQNAKVQKEKMPESIKSQEKPSSQIFITFVDYNVLSSKARMKTYAQEHVGPTEESLEQEAKSDVNRLFAKIMSVSDFDDNDNNTTAPKDIDKLSEKNKRIKRSAFKGNQKKFRRNIPSDYVPNADDQNRFYNVMHQLASSHNKSKIKRLNMKKDEKFVDSLRRSYANINSQMYPVEIISGETSRIDDDDDEEETSSEFDNRSII</sequence>
<dbReference type="GO" id="GO:0005814">
    <property type="term" value="C:centriole"/>
    <property type="evidence" value="ECO:0007669"/>
    <property type="project" value="TreeGrafter"/>
</dbReference>
<feature type="region of interest" description="Disordered" evidence="2">
    <location>
        <begin position="823"/>
        <end position="865"/>
    </location>
</feature>
<feature type="compositionally biased region" description="Polar residues" evidence="2">
    <location>
        <begin position="894"/>
        <end position="921"/>
    </location>
</feature>
<feature type="compositionally biased region" description="Basic and acidic residues" evidence="2">
    <location>
        <begin position="714"/>
        <end position="727"/>
    </location>
</feature>
<keyword evidence="1" id="KW-0175">Coiled coil</keyword>
<feature type="compositionally biased region" description="Basic and acidic residues" evidence="2">
    <location>
        <begin position="946"/>
        <end position="960"/>
    </location>
</feature>